<dbReference type="AlphaFoldDB" id="A0A1V4A291"/>
<dbReference type="InterPro" id="IPR046675">
    <property type="entry name" value="DUF6545"/>
</dbReference>
<keyword evidence="5" id="KW-1185">Reference proteome</keyword>
<organism evidence="4 5">
    <name type="scientific">Streptomyces tsukubensis</name>
    <dbReference type="NCBI Taxonomy" id="83656"/>
    <lineage>
        <taxon>Bacteria</taxon>
        <taxon>Bacillati</taxon>
        <taxon>Actinomycetota</taxon>
        <taxon>Actinomycetes</taxon>
        <taxon>Kitasatosporales</taxon>
        <taxon>Streptomycetaceae</taxon>
        <taxon>Streptomyces</taxon>
    </lineage>
</organism>
<comment type="caution">
    <text evidence="4">The sequence shown here is derived from an EMBL/GenBank/DDBJ whole genome shotgun (WGS) entry which is preliminary data.</text>
</comment>
<accession>A0A1V4A291</accession>
<feature type="transmembrane region" description="Helical" evidence="2">
    <location>
        <begin position="32"/>
        <end position="50"/>
    </location>
</feature>
<evidence type="ECO:0000313" key="5">
    <source>
        <dbReference type="Proteomes" id="UP000190539"/>
    </source>
</evidence>
<gene>
    <name evidence="4" type="ORF">B1H18_26320</name>
</gene>
<feature type="region of interest" description="Disordered" evidence="1">
    <location>
        <begin position="352"/>
        <end position="390"/>
    </location>
</feature>
<reference evidence="4 5" key="1">
    <citation type="submission" date="2017-02" db="EMBL/GenBank/DDBJ databases">
        <title>Draft Genome Sequence of Streptomyces tsukubaensis F601, a Producer of the immunosuppressant tacrolimus FK506.</title>
        <authorList>
            <person name="Zong G."/>
            <person name="Zhong C."/>
            <person name="Fu J."/>
            <person name="Qin R."/>
            <person name="Cao G."/>
        </authorList>
    </citation>
    <scope>NUCLEOTIDE SEQUENCE [LARGE SCALE GENOMIC DNA]</scope>
    <source>
        <strain evidence="4 5">F601</strain>
    </source>
</reference>
<feature type="transmembrane region" description="Helical" evidence="2">
    <location>
        <begin position="6"/>
        <end position="25"/>
    </location>
</feature>
<proteinExistence type="predicted"/>
<dbReference type="STRING" id="83656.B1H18_26320"/>
<keyword evidence="2" id="KW-0812">Transmembrane</keyword>
<feature type="transmembrane region" description="Helical" evidence="2">
    <location>
        <begin position="144"/>
        <end position="163"/>
    </location>
</feature>
<evidence type="ECO:0000313" key="4">
    <source>
        <dbReference type="EMBL" id="OON74028.1"/>
    </source>
</evidence>
<dbReference type="NCBIfam" id="NF042915">
    <property type="entry name" value="MAB_1171c_fam"/>
    <property type="match status" value="1"/>
</dbReference>
<keyword evidence="2" id="KW-0472">Membrane</keyword>
<dbReference type="OrthoDB" id="3685619at2"/>
<dbReference type="EMBL" id="MVFC01000029">
    <property type="protein sequence ID" value="OON74028.1"/>
    <property type="molecule type" value="Genomic_DNA"/>
</dbReference>
<evidence type="ECO:0000256" key="1">
    <source>
        <dbReference type="SAM" id="MobiDB-lite"/>
    </source>
</evidence>
<dbReference type="InterPro" id="IPR050039">
    <property type="entry name" value="MAB_1171c-like"/>
</dbReference>
<name>A0A1V4A291_9ACTN</name>
<dbReference type="Pfam" id="PF20182">
    <property type="entry name" value="DUF6545"/>
    <property type="match status" value="1"/>
</dbReference>
<evidence type="ECO:0000259" key="3">
    <source>
        <dbReference type="Pfam" id="PF20182"/>
    </source>
</evidence>
<evidence type="ECO:0000256" key="2">
    <source>
        <dbReference type="SAM" id="Phobius"/>
    </source>
</evidence>
<feature type="compositionally biased region" description="Polar residues" evidence="1">
    <location>
        <begin position="354"/>
        <end position="368"/>
    </location>
</feature>
<feature type="transmembrane region" description="Helical" evidence="2">
    <location>
        <begin position="70"/>
        <end position="89"/>
    </location>
</feature>
<dbReference type="Proteomes" id="UP000190539">
    <property type="component" value="Unassembled WGS sequence"/>
</dbReference>
<keyword evidence="2" id="KW-1133">Transmembrane helix</keyword>
<feature type="transmembrane region" description="Helical" evidence="2">
    <location>
        <begin position="101"/>
        <end position="124"/>
    </location>
</feature>
<feature type="domain" description="DUF6545" evidence="3">
    <location>
        <begin position="263"/>
        <end position="408"/>
    </location>
</feature>
<protein>
    <recommendedName>
        <fullName evidence="3">DUF6545 domain-containing protein</fullName>
    </recommendedName>
</protein>
<dbReference type="RefSeq" id="WP_077972012.1">
    <property type="nucleotide sequence ID" value="NZ_CP045178.1"/>
</dbReference>
<sequence length="411" mass="45438">MTNPWYLVGSLACWIAFVCTLMPLLRGYRRDPAVIALCAAFGSQAMYLLLSVPKHWTGTLFGTVTWYNVSVQMWMIATLVCQQVLLIHWTHPITLARKLALRRMLVVACVPAMMAALFLCATLQGSPHNSFIDLPGYRPSDQPFFVAYQVVYLTALAAGKVLVARACWAFARQSELYTRQDGLYERQHEGIWLRRGLRTAAAGAVVELVYPLGRFADVFLASHGWNSAQWAVVSRGSLTVGMVLNILGWTAPLWGARVSAALAWCRAYRDYRRLRPLWCALHRAYPRILLQPPLAHDIAAVRDLRFHLHRRVIEIRDGYLALEGVAGTAEGLRDGRRVELEAAWIATALATRSPGETGSAEGTETRSTPADARPVGVPDGPGPTSSAGIQDFPADVAWLTEVSRAYARSHA</sequence>